<dbReference type="Proteomes" id="UP001549146">
    <property type="component" value="Unassembled WGS sequence"/>
</dbReference>
<accession>A0ABV2LV56</accession>
<dbReference type="InterPro" id="IPR007492">
    <property type="entry name" value="LytTR_DNA-bd_dom"/>
</dbReference>
<dbReference type="EMBL" id="JBEPMO010000012">
    <property type="protein sequence ID" value="MET3732447.1"/>
    <property type="molecule type" value="Genomic_DNA"/>
</dbReference>
<evidence type="ECO:0000256" key="1">
    <source>
        <dbReference type="PROSITE-ProRule" id="PRU00169"/>
    </source>
</evidence>
<evidence type="ECO:0000313" key="4">
    <source>
        <dbReference type="EMBL" id="MET3732447.1"/>
    </source>
</evidence>
<proteinExistence type="predicted"/>
<organism evidence="4 5">
    <name type="scientific">Moheibacter stercoris</name>
    <dbReference type="NCBI Taxonomy" id="1628251"/>
    <lineage>
        <taxon>Bacteria</taxon>
        <taxon>Pseudomonadati</taxon>
        <taxon>Bacteroidota</taxon>
        <taxon>Flavobacteriia</taxon>
        <taxon>Flavobacteriales</taxon>
        <taxon>Weeksellaceae</taxon>
        <taxon>Moheibacter</taxon>
    </lineage>
</organism>
<dbReference type="PANTHER" id="PTHR37299:SF1">
    <property type="entry name" value="STAGE 0 SPORULATION PROTEIN A HOMOLOG"/>
    <property type="match status" value="1"/>
</dbReference>
<feature type="domain" description="HTH LytTR-type" evidence="3">
    <location>
        <begin position="129"/>
        <end position="197"/>
    </location>
</feature>
<feature type="modified residue" description="4-aspartylphosphate" evidence="1">
    <location>
        <position position="55"/>
    </location>
</feature>
<dbReference type="Gene3D" id="2.40.50.40">
    <property type="match status" value="1"/>
</dbReference>
<keyword evidence="5" id="KW-1185">Reference proteome</keyword>
<dbReference type="SMART" id="SM00448">
    <property type="entry name" value="REC"/>
    <property type="match status" value="1"/>
</dbReference>
<feature type="domain" description="Response regulatory" evidence="2">
    <location>
        <begin position="4"/>
        <end position="119"/>
    </location>
</feature>
<dbReference type="InterPro" id="IPR001789">
    <property type="entry name" value="Sig_transdc_resp-reg_receiver"/>
</dbReference>
<keyword evidence="1" id="KW-0597">Phosphoprotein</keyword>
<dbReference type="InterPro" id="IPR046947">
    <property type="entry name" value="LytR-like"/>
</dbReference>
<dbReference type="Pfam" id="PF00072">
    <property type="entry name" value="Response_reg"/>
    <property type="match status" value="1"/>
</dbReference>
<sequence>MIYKFLMIEDNPTAAQTLNLLMEDYDEFQPSIISCDMKEGIKAILSIKPDLVFLDVELPGFTGFEFIQQLRSQLQVLPEIVMMTAHEKYALQAVNEEVLYYLVKPIDPDELFKAIHRFRIKKSKAQKAIVIKNQKGYSFLNFDQIFLIKSSSNYTYFYTRDLQKVMVSKTMKEFEPYLSEQFLRVHKSYIINVDCIKFLNTTKKKVVLQVPELTDLDPNDSSLMHFNDVLIDENQLGIPIGEAFLEKVKNTVLYNKIG</sequence>
<protein>
    <submittedName>
        <fullName evidence="4">Two-component system LytT family response regulator</fullName>
    </submittedName>
</protein>
<dbReference type="Gene3D" id="3.40.50.2300">
    <property type="match status" value="1"/>
</dbReference>
<dbReference type="PROSITE" id="PS50930">
    <property type="entry name" value="HTH_LYTTR"/>
    <property type="match status" value="1"/>
</dbReference>
<dbReference type="InterPro" id="IPR011006">
    <property type="entry name" value="CheY-like_superfamily"/>
</dbReference>
<gene>
    <name evidence="4" type="ORF">ABID46_002036</name>
</gene>
<evidence type="ECO:0000313" key="5">
    <source>
        <dbReference type="Proteomes" id="UP001549146"/>
    </source>
</evidence>
<dbReference type="Pfam" id="PF04397">
    <property type="entry name" value="LytTR"/>
    <property type="match status" value="1"/>
</dbReference>
<evidence type="ECO:0000259" key="2">
    <source>
        <dbReference type="PROSITE" id="PS50110"/>
    </source>
</evidence>
<comment type="caution">
    <text evidence="4">The sequence shown here is derived from an EMBL/GenBank/DDBJ whole genome shotgun (WGS) entry which is preliminary data.</text>
</comment>
<dbReference type="SMART" id="SM00850">
    <property type="entry name" value="LytTR"/>
    <property type="match status" value="1"/>
</dbReference>
<reference evidence="4 5" key="1">
    <citation type="submission" date="2024-06" db="EMBL/GenBank/DDBJ databases">
        <title>Genomic Encyclopedia of Type Strains, Phase IV (KMG-IV): sequencing the most valuable type-strain genomes for metagenomic binning, comparative biology and taxonomic classification.</title>
        <authorList>
            <person name="Goeker M."/>
        </authorList>
    </citation>
    <scope>NUCLEOTIDE SEQUENCE [LARGE SCALE GENOMIC DNA]</scope>
    <source>
        <strain evidence="4 5">DSM 29388</strain>
    </source>
</reference>
<evidence type="ECO:0000259" key="3">
    <source>
        <dbReference type="PROSITE" id="PS50930"/>
    </source>
</evidence>
<dbReference type="RefSeq" id="WP_354509680.1">
    <property type="nucleotide sequence ID" value="NZ_JBEPMO010000012.1"/>
</dbReference>
<dbReference type="PROSITE" id="PS50110">
    <property type="entry name" value="RESPONSE_REGULATORY"/>
    <property type="match status" value="1"/>
</dbReference>
<name>A0ABV2LV56_9FLAO</name>
<dbReference type="SUPFAM" id="SSF52172">
    <property type="entry name" value="CheY-like"/>
    <property type="match status" value="1"/>
</dbReference>
<dbReference type="PANTHER" id="PTHR37299">
    <property type="entry name" value="TRANSCRIPTIONAL REGULATOR-RELATED"/>
    <property type="match status" value="1"/>
</dbReference>